<dbReference type="RefSeq" id="WP_269311423.1">
    <property type="nucleotide sequence ID" value="NZ_CP114052.1"/>
</dbReference>
<evidence type="ECO:0000313" key="2">
    <source>
        <dbReference type="Proteomes" id="UP001164187"/>
    </source>
</evidence>
<evidence type="ECO:0000313" key="1">
    <source>
        <dbReference type="EMBL" id="WAW14726.1"/>
    </source>
</evidence>
<dbReference type="EMBL" id="CP114052">
    <property type="protein sequence ID" value="WAW14726.1"/>
    <property type="molecule type" value="Genomic_DNA"/>
</dbReference>
<gene>
    <name evidence="1" type="ORF">O0R46_09095</name>
</gene>
<proteinExistence type="predicted"/>
<reference evidence="1" key="1">
    <citation type="submission" date="2022-12" db="EMBL/GenBank/DDBJ databases">
        <title>Peptostreptococcus.</title>
        <authorList>
            <person name="Lee S.H."/>
        </authorList>
    </citation>
    <scope>NUCLEOTIDE SEQUENCE</scope>
    <source>
        <strain evidence="1">CBA3647</strain>
    </source>
</reference>
<protein>
    <submittedName>
        <fullName evidence="1">Uncharacterized protein</fullName>
    </submittedName>
</protein>
<dbReference type="Proteomes" id="UP001164187">
    <property type="component" value="Chromosome"/>
</dbReference>
<keyword evidence="2" id="KW-1185">Reference proteome</keyword>
<accession>A0ABY7JMX5</accession>
<sequence length="54" mass="6453">MKNLTKNQAICIEQFLIENSIDTSKNKLNQVEFNHEFYKPAMEWAEDYIDKNSK</sequence>
<organism evidence="1 2">
    <name type="scientific">Peptostreptococcus equinus</name>
    <dbReference type="NCBI Taxonomy" id="3003601"/>
    <lineage>
        <taxon>Bacteria</taxon>
        <taxon>Bacillati</taxon>
        <taxon>Bacillota</taxon>
        <taxon>Clostridia</taxon>
        <taxon>Peptostreptococcales</taxon>
        <taxon>Peptostreptococcaceae</taxon>
        <taxon>Peptostreptococcus</taxon>
    </lineage>
</organism>
<name>A0ABY7JMX5_9FIRM</name>